<feature type="transmembrane region" description="Helical" evidence="7">
    <location>
        <begin position="41"/>
        <end position="60"/>
    </location>
</feature>
<evidence type="ECO:0000256" key="6">
    <source>
        <dbReference type="ARBA" id="ARBA00023136"/>
    </source>
</evidence>
<evidence type="ECO:0000256" key="5">
    <source>
        <dbReference type="ARBA" id="ARBA00022989"/>
    </source>
</evidence>
<proteinExistence type="predicted"/>
<gene>
    <name evidence="9" type="primary">yegT</name>
    <name evidence="9" type="ORF">PAN31108_04305</name>
</gene>
<dbReference type="PANTHER" id="PTHR23522:SF4">
    <property type="entry name" value="NUCLEOSIDE PERMEASE NUPG-RELATED"/>
    <property type="match status" value="1"/>
</dbReference>
<dbReference type="GO" id="GO:0015212">
    <property type="term" value="F:cytidine transmembrane transporter activity"/>
    <property type="evidence" value="ECO:0007669"/>
    <property type="project" value="TreeGrafter"/>
</dbReference>
<dbReference type="EMBL" id="CABPSB010000019">
    <property type="protein sequence ID" value="VVE43964.1"/>
    <property type="molecule type" value="Genomic_DNA"/>
</dbReference>
<evidence type="ECO:0000313" key="9">
    <source>
        <dbReference type="EMBL" id="VVE43964.1"/>
    </source>
</evidence>
<feature type="transmembrane region" description="Helical" evidence="7">
    <location>
        <begin position="69"/>
        <end position="88"/>
    </location>
</feature>
<evidence type="ECO:0000256" key="2">
    <source>
        <dbReference type="ARBA" id="ARBA00022448"/>
    </source>
</evidence>
<keyword evidence="2" id="KW-0813">Transport</keyword>
<feature type="transmembrane region" description="Helical" evidence="7">
    <location>
        <begin position="157"/>
        <end position="175"/>
    </location>
</feature>
<evidence type="ECO:0000256" key="7">
    <source>
        <dbReference type="SAM" id="Phobius"/>
    </source>
</evidence>
<feature type="transmembrane region" description="Helical" evidence="7">
    <location>
        <begin position="372"/>
        <end position="390"/>
    </location>
</feature>
<feature type="transmembrane region" description="Helical" evidence="7">
    <location>
        <begin position="328"/>
        <end position="352"/>
    </location>
</feature>
<keyword evidence="3" id="KW-1003">Cell membrane</keyword>
<keyword evidence="4 7" id="KW-0812">Transmembrane</keyword>
<dbReference type="PANTHER" id="PTHR23522">
    <property type="entry name" value="BLL5896 PROTEIN"/>
    <property type="match status" value="1"/>
</dbReference>
<comment type="subcellular location">
    <subcellularLocation>
        <location evidence="1">Cell membrane</location>
        <topology evidence="1">Multi-pass membrane protein</topology>
    </subcellularLocation>
</comment>
<evidence type="ECO:0000313" key="10">
    <source>
        <dbReference type="Proteomes" id="UP000406256"/>
    </source>
</evidence>
<evidence type="ECO:0000256" key="4">
    <source>
        <dbReference type="ARBA" id="ARBA00022692"/>
    </source>
</evidence>
<protein>
    <submittedName>
        <fullName evidence="9">Nucleoside transporter YegT</fullName>
    </submittedName>
</protein>
<evidence type="ECO:0000256" key="1">
    <source>
        <dbReference type="ARBA" id="ARBA00004651"/>
    </source>
</evidence>
<feature type="transmembrane region" description="Helical" evidence="7">
    <location>
        <begin position="294"/>
        <end position="316"/>
    </location>
</feature>
<dbReference type="Proteomes" id="UP000406256">
    <property type="component" value="Unassembled WGS sequence"/>
</dbReference>
<organism evidence="9 10">
    <name type="scientific">Pandoraea anhela</name>
    <dbReference type="NCBI Taxonomy" id="2508295"/>
    <lineage>
        <taxon>Bacteria</taxon>
        <taxon>Pseudomonadati</taxon>
        <taxon>Pseudomonadota</taxon>
        <taxon>Betaproteobacteria</taxon>
        <taxon>Burkholderiales</taxon>
        <taxon>Burkholderiaceae</taxon>
        <taxon>Pandoraea</taxon>
    </lineage>
</organism>
<name>A0A5E4Y5X6_9BURK</name>
<keyword evidence="5 7" id="KW-1133">Transmembrane helix</keyword>
<feature type="domain" description="Major facilitator superfamily (MFS) profile" evidence="8">
    <location>
        <begin position="158"/>
        <end position="405"/>
    </location>
</feature>
<dbReference type="GO" id="GO:0015213">
    <property type="term" value="F:uridine transmembrane transporter activity"/>
    <property type="evidence" value="ECO:0007669"/>
    <property type="project" value="TreeGrafter"/>
</dbReference>
<evidence type="ECO:0000259" key="8">
    <source>
        <dbReference type="PROSITE" id="PS50850"/>
    </source>
</evidence>
<evidence type="ECO:0000256" key="3">
    <source>
        <dbReference type="ARBA" id="ARBA00022475"/>
    </source>
</evidence>
<dbReference type="GO" id="GO:0005886">
    <property type="term" value="C:plasma membrane"/>
    <property type="evidence" value="ECO:0007669"/>
    <property type="project" value="UniProtKB-SubCell"/>
</dbReference>
<dbReference type="Pfam" id="PF03825">
    <property type="entry name" value="Nuc_H_symport"/>
    <property type="match status" value="1"/>
</dbReference>
<dbReference type="AlphaFoldDB" id="A0A5E4Y5X6"/>
<dbReference type="OrthoDB" id="9150135at2"/>
<keyword evidence="10" id="KW-1185">Reference proteome</keyword>
<dbReference type="SUPFAM" id="SSF103473">
    <property type="entry name" value="MFS general substrate transporter"/>
    <property type="match status" value="1"/>
</dbReference>
<feature type="transmembrane region" description="Helical" evidence="7">
    <location>
        <begin position="266"/>
        <end position="282"/>
    </location>
</feature>
<dbReference type="Gene3D" id="1.20.1250.20">
    <property type="entry name" value="MFS general substrate transporter like domains"/>
    <property type="match status" value="2"/>
</dbReference>
<dbReference type="PROSITE" id="PS50850">
    <property type="entry name" value="MFS"/>
    <property type="match status" value="1"/>
</dbReference>
<reference evidence="9 10" key="1">
    <citation type="submission" date="2019-08" db="EMBL/GenBank/DDBJ databases">
        <authorList>
            <person name="Peeters C."/>
        </authorList>
    </citation>
    <scope>NUCLEOTIDE SEQUENCE [LARGE SCALE GENOMIC DNA]</scope>
    <source>
        <strain evidence="9 10">LMG 31108</strain>
    </source>
</reference>
<feature type="transmembrane region" description="Helical" evidence="7">
    <location>
        <begin position="94"/>
        <end position="118"/>
    </location>
</feature>
<dbReference type="InterPro" id="IPR020846">
    <property type="entry name" value="MFS_dom"/>
</dbReference>
<dbReference type="InterPro" id="IPR004740">
    <property type="entry name" value="Nuc_H_symport"/>
</dbReference>
<dbReference type="InterPro" id="IPR036259">
    <property type="entry name" value="MFS_trans_sf"/>
</dbReference>
<feature type="transmembrane region" description="Helical" evidence="7">
    <location>
        <begin position="204"/>
        <end position="224"/>
    </location>
</feature>
<accession>A0A5E4Y5X6</accession>
<feature type="transmembrane region" description="Helical" evidence="7">
    <location>
        <begin position="130"/>
        <end position="151"/>
    </location>
</feature>
<sequence length="405" mass="43648">MSIYIRIAAVMFLNFFVWGAWFVTAGLVLSKHGLGAHIGNLYSLGPVASMITPFIAGYLIDKYFSAERLLGALHVVGGLLLFAVPSFIERGDSTGLLVTLFVYNLCFMPTLSLTNNIAFAHLGQAENFPYLRLFANVGWIVPGFFIGEAGLSDSTSVFTIAAVASLVLGGLSLTLPRRLPQDNPGSQSANTFAQGLALLKHRQFAVLLGCMFLIMIPLTFYYAYTATFADAVGFQRVGTVMTAGQLSDLVAIALIPLLIRHVGYKWMILLAMCAWVARYALYSTGALPPSLTLVFIGIAIHGICYDFLFVTAFVYTEKVAGPAAKGQAQGLVMFFTYGLGMFVGAQVAGHIYNTSLQAGATALNLAGWQSFWLYPMALSAVAALVHLIGFRRERARDGVTARALG</sequence>
<feature type="transmembrane region" description="Helical" evidence="7">
    <location>
        <begin position="236"/>
        <end position="259"/>
    </location>
</feature>
<keyword evidence="6 7" id="KW-0472">Membrane</keyword>
<dbReference type="RefSeq" id="WP_150670794.1">
    <property type="nucleotide sequence ID" value="NZ_CABPSB010000019.1"/>
</dbReference>
<feature type="transmembrane region" description="Helical" evidence="7">
    <location>
        <begin position="7"/>
        <end position="29"/>
    </location>
</feature>